<evidence type="ECO:0000256" key="1">
    <source>
        <dbReference type="SAM" id="Phobius"/>
    </source>
</evidence>
<keyword evidence="1" id="KW-1133">Transmembrane helix</keyword>
<evidence type="ECO:0000313" key="3">
    <source>
        <dbReference type="Proteomes" id="UP000295344"/>
    </source>
</evidence>
<dbReference type="OrthoDB" id="4980087at2"/>
<feature type="transmembrane region" description="Helical" evidence="1">
    <location>
        <begin position="34"/>
        <end position="56"/>
    </location>
</feature>
<comment type="caution">
    <text evidence="2">The sequence shown here is derived from an EMBL/GenBank/DDBJ whole genome shotgun (WGS) entry which is preliminary data.</text>
</comment>
<dbReference type="AlphaFoldDB" id="A0A4R7FKK4"/>
<name>A0A4R7FKK4_9MICO</name>
<protein>
    <submittedName>
        <fullName evidence="2">Uncharacterized protein</fullName>
    </submittedName>
</protein>
<accession>A0A4R7FKK4</accession>
<gene>
    <name evidence="2" type="ORF">CLV52_1825</name>
</gene>
<keyword evidence="1" id="KW-0472">Membrane</keyword>
<organism evidence="2 3">
    <name type="scientific">Amnibacterium kyonggiense</name>
    <dbReference type="NCBI Taxonomy" id="595671"/>
    <lineage>
        <taxon>Bacteria</taxon>
        <taxon>Bacillati</taxon>
        <taxon>Actinomycetota</taxon>
        <taxon>Actinomycetes</taxon>
        <taxon>Micrococcales</taxon>
        <taxon>Microbacteriaceae</taxon>
        <taxon>Amnibacterium</taxon>
    </lineage>
</organism>
<evidence type="ECO:0000313" key="2">
    <source>
        <dbReference type="EMBL" id="TDS76886.1"/>
    </source>
</evidence>
<keyword evidence="3" id="KW-1185">Reference proteome</keyword>
<dbReference type="RefSeq" id="WP_133766034.1">
    <property type="nucleotide sequence ID" value="NZ_BAAARP010000002.1"/>
</dbReference>
<keyword evidence="1" id="KW-0812">Transmembrane</keyword>
<sequence length="61" mass="6332">MAKGSVQGAGTVGAVSLVTFVGALVYFLGRATDFWSVVLAILEAMVWPAILVFHALSALHA</sequence>
<dbReference type="EMBL" id="SOAM01000002">
    <property type="protein sequence ID" value="TDS76886.1"/>
    <property type="molecule type" value="Genomic_DNA"/>
</dbReference>
<feature type="transmembrane region" description="Helical" evidence="1">
    <location>
        <begin position="9"/>
        <end position="28"/>
    </location>
</feature>
<dbReference type="Proteomes" id="UP000295344">
    <property type="component" value="Unassembled WGS sequence"/>
</dbReference>
<proteinExistence type="predicted"/>
<reference evidence="2 3" key="1">
    <citation type="submission" date="2019-03" db="EMBL/GenBank/DDBJ databases">
        <title>Genomic Encyclopedia of Archaeal and Bacterial Type Strains, Phase II (KMG-II): from individual species to whole genera.</title>
        <authorList>
            <person name="Goeker M."/>
        </authorList>
    </citation>
    <scope>NUCLEOTIDE SEQUENCE [LARGE SCALE GENOMIC DNA]</scope>
    <source>
        <strain evidence="2 3">DSM 24782</strain>
    </source>
</reference>